<dbReference type="HOGENOM" id="CLU_2852912_0_0_1"/>
<evidence type="ECO:0000313" key="2">
    <source>
        <dbReference type="Proteomes" id="UP000032180"/>
    </source>
</evidence>
<reference evidence="2" key="2">
    <citation type="submission" date="2013-12" db="EMBL/GenBank/DDBJ databases">
        <authorList>
            <person name="Yu Y."/>
            <person name="Lee S."/>
            <person name="de Baynast K."/>
            <person name="Wissotski M."/>
            <person name="Liu L."/>
            <person name="Talag J."/>
            <person name="Goicoechea J."/>
            <person name="Angelova A."/>
            <person name="Jetty R."/>
            <person name="Kudrna D."/>
            <person name="Golser W."/>
            <person name="Rivera L."/>
            <person name="Zhang J."/>
            <person name="Wing R."/>
        </authorList>
    </citation>
    <scope>NUCLEOTIDE SEQUENCE</scope>
</reference>
<dbReference type="EnsemblPlants" id="LPERR04G18950.1">
    <property type="protein sequence ID" value="LPERR04G18950.1"/>
    <property type="gene ID" value="LPERR04G18950"/>
</dbReference>
<reference evidence="1" key="3">
    <citation type="submission" date="2015-04" db="UniProtKB">
        <authorList>
            <consortium name="EnsemblPlants"/>
        </authorList>
    </citation>
    <scope>IDENTIFICATION</scope>
</reference>
<reference evidence="1 2" key="1">
    <citation type="submission" date="2012-08" db="EMBL/GenBank/DDBJ databases">
        <title>Oryza genome evolution.</title>
        <authorList>
            <person name="Wing R.A."/>
        </authorList>
    </citation>
    <scope>NUCLEOTIDE SEQUENCE</scope>
</reference>
<accession>A0A0D9W8Q3</accession>
<keyword evidence="2" id="KW-1185">Reference proteome</keyword>
<name>A0A0D9W8Q3_9ORYZ</name>
<sequence>MYMGRPFDLVLALQIGAPFGSCRAPRSISLFWNLGTVALFVPNHVVLPSDSRAKGWPSRTLSIMI</sequence>
<evidence type="ECO:0000313" key="1">
    <source>
        <dbReference type="EnsemblPlants" id="LPERR04G18950.1"/>
    </source>
</evidence>
<protein>
    <submittedName>
        <fullName evidence="1">Uncharacterized protein</fullName>
    </submittedName>
</protein>
<organism evidence="1 2">
    <name type="scientific">Leersia perrieri</name>
    <dbReference type="NCBI Taxonomy" id="77586"/>
    <lineage>
        <taxon>Eukaryota</taxon>
        <taxon>Viridiplantae</taxon>
        <taxon>Streptophyta</taxon>
        <taxon>Embryophyta</taxon>
        <taxon>Tracheophyta</taxon>
        <taxon>Spermatophyta</taxon>
        <taxon>Magnoliopsida</taxon>
        <taxon>Liliopsida</taxon>
        <taxon>Poales</taxon>
        <taxon>Poaceae</taxon>
        <taxon>BOP clade</taxon>
        <taxon>Oryzoideae</taxon>
        <taxon>Oryzeae</taxon>
        <taxon>Oryzinae</taxon>
        <taxon>Leersia</taxon>
    </lineage>
</organism>
<proteinExistence type="predicted"/>
<dbReference type="AlphaFoldDB" id="A0A0D9W8Q3"/>
<dbReference type="Gramene" id="LPERR04G18950.1">
    <property type="protein sequence ID" value="LPERR04G18950.1"/>
    <property type="gene ID" value="LPERR04G18950"/>
</dbReference>
<dbReference type="Proteomes" id="UP000032180">
    <property type="component" value="Chromosome 4"/>
</dbReference>